<protein>
    <submittedName>
        <fullName evidence="2">Nuclear transport factor 2 family protein</fullName>
    </submittedName>
</protein>
<proteinExistence type="predicted"/>
<dbReference type="RefSeq" id="WP_380216843.1">
    <property type="nucleotide sequence ID" value="NZ_JBHTBN010000002.1"/>
</dbReference>
<comment type="caution">
    <text evidence="2">The sequence shown here is derived from an EMBL/GenBank/DDBJ whole genome shotgun (WGS) entry which is preliminary data.</text>
</comment>
<gene>
    <name evidence="2" type="ORF">ACFQO1_04800</name>
</gene>
<dbReference type="EMBL" id="JBHTBN010000002">
    <property type="protein sequence ID" value="MFC7356994.1"/>
    <property type="molecule type" value="Genomic_DNA"/>
</dbReference>
<accession>A0ABW2MRN3</accession>
<dbReference type="InterPro" id="IPR037401">
    <property type="entry name" value="SnoaL-like"/>
</dbReference>
<dbReference type="Proteomes" id="UP001596415">
    <property type="component" value="Unassembled WGS sequence"/>
</dbReference>
<sequence>MEESNIIEQFYEAFGELDAERMVEWYHPDITFEDPVFGILKGERAKNMWRMVCESQKGKNFTVKASNIQYNKSTGTARWDEFYTFGKEGRKVHNCINARFTFKEGKIINHIDTFNLYRWSKQATGLKGFLVGWTAFFKKKIRSKVRKRLSDFEEKLNKKSHSN</sequence>
<name>A0ABW2MRN3_9FLAO</name>
<dbReference type="InterPro" id="IPR032710">
    <property type="entry name" value="NTF2-like_dom_sf"/>
</dbReference>
<organism evidence="2 3">
    <name type="scientific">Jejudonia soesokkakensis</name>
    <dbReference type="NCBI Taxonomy" id="1323432"/>
    <lineage>
        <taxon>Bacteria</taxon>
        <taxon>Pseudomonadati</taxon>
        <taxon>Bacteroidota</taxon>
        <taxon>Flavobacteriia</taxon>
        <taxon>Flavobacteriales</taxon>
        <taxon>Flavobacteriaceae</taxon>
        <taxon>Jejudonia</taxon>
    </lineage>
</organism>
<dbReference type="Gene3D" id="3.10.450.50">
    <property type="match status" value="1"/>
</dbReference>
<keyword evidence="3" id="KW-1185">Reference proteome</keyword>
<evidence type="ECO:0000259" key="1">
    <source>
        <dbReference type="Pfam" id="PF12680"/>
    </source>
</evidence>
<evidence type="ECO:0000313" key="2">
    <source>
        <dbReference type="EMBL" id="MFC7356994.1"/>
    </source>
</evidence>
<dbReference type="SUPFAM" id="SSF54427">
    <property type="entry name" value="NTF2-like"/>
    <property type="match status" value="1"/>
</dbReference>
<feature type="domain" description="SnoaL-like" evidence="1">
    <location>
        <begin position="7"/>
        <end position="110"/>
    </location>
</feature>
<dbReference type="Pfam" id="PF12680">
    <property type="entry name" value="SnoaL_2"/>
    <property type="match status" value="1"/>
</dbReference>
<reference evidence="3" key="1">
    <citation type="journal article" date="2019" name="Int. J. Syst. Evol. Microbiol.">
        <title>The Global Catalogue of Microorganisms (GCM) 10K type strain sequencing project: providing services to taxonomists for standard genome sequencing and annotation.</title>
        <authorList>
            <consortium name="The Broad Institute Genomics Platform"/>
            <consortium name="The Broad Institute Genome Sequencing Center for Infectious Disease"/>
            <person name="Wu L."/>
            <person name="Ma J."/>
        </authorList>
    </citation>
    <scope>NUCLEOTIDE SEQUENCE [LARGE SCALE GENOMIC DNA]</scope>
    <source>
        <strain evidence="3">CGMCC 1.16306</strain>
    </source>
</reference>
<evidence type="ECO:0000313" key="3">
    <source>
        <dbReference type="Proteomes" id="UP001596415"/>
    </source>
</evidence>